<dbReference type="EMBL" id="JABFUD020000010">
    <property type="protein sequence ID" value="KAI5074841.1"/>
    <property type="molecule type" value="Genomic_DNA"/>
</dbReference>
<evidence type="ECO:0000313" key="2">
    <source>
        <dbReference type="EMBL" id="KAI5074841.1"/>
    </source>
</evidence>
<dbReference type="PANTHER" id="PTHR36791">
    <property type="entry name" value="OS03G0363400 PROTEIN"/>
    <property type="match status" value="1"/>
</dbReference>
<dbReference type="OrthoDB" id="1876721at2759"/>
<sequence>MLVRKAEHRRHFSSGIRPILRALAEIRDKEEINAVSKLLKKTAQPSSEKRTSNEPENLPLVVKAELERRKPNPPKKKDSLPPVPFWKTRRAWACMKGCGACCYLEKGPQYPPVEEVLANPEEAALYRSMIGKDGWCKNFDKASRTCKIYEDRPRFCRVEPEVLKDLFDIPEHKVDKEACSLCRDSISDVYGCKSRELKNFERLITSLKTSGKTS</sequence>
<keyword evidence="3" id="KW-1185">Reference proteome</keyword>
<feature type="region of interest" description="Disordered" evidence="1">
    <location>
        <begin position="39"/>
        <end position="82"/>
    </location>
</feature>
<protein>
    <recommendedName>
        <fullName evidence="4">YkgJ family cysteine cluster protein</fullName>
    </recommendedName>
</protein>
<reference evidence="2" key="1">
    <citation type="submission" date="2021-01" db="EMBL/GenBank/DDBJ databases">
        <title>Adiantum capillus-veneris genome.</title>
        <authorList>
            <person name="Fang Y."/>
            <person name="Liao Q."/>
        </authorList>
    </citation>
    <scope>NUCLEOTIDE SEQUENCE</scope>
    <source>
        <strain evidence="2">H3</strain>
        <tissue evidence="2">Leaf</tissue>
    </source>
</reference>
<dbReference type="Proteomes" id="UP000886520">
    <property type="component" value="Chromosome 10"/>
</dbReference>
<dbReference type="AlphaFoldDB" id="A0A9D4UVQ2"/>
<evidence type="ECO:0008006" key="4">
    <source>
        <dbReference type="Google" id="ProtNLM"/>
    </source>
</evidence>
<dbReference type="InterPro" id="IPR005358">
    <property type="entry name" value="Puta_zinc/iron-chelating_dom"/>
</dbReference>
<gene>
    <name evidence="2" type="ORF">GOP47_0010802</name>
</gene>
<dbReference type="PANTHER" id="PTHR36791:SF2">
    <property type="entry name" value="OS03G0363400 PROTEIN"/>
    <property type="match status" value="1"/>
</dbReference>
<proteinExistence type="predicted"/>
<comment type="caution">
    <text evidence="2">The sequence shown here is derived from an EMBL/GenBank/DDBJ whole genome shotgun (WGS) entry which is preliminary data.</text>
</comment>
<accession>A0A9D4UVQ2</accession>
<name>A0A9D4UVQ2_ADICA</name>
<evidence type="ECO:0000256" key="1">
    <source>
        <dbReference type="SAM" id="MobiDB-lite"/>
    </source>
</evidence>
<evidence type="ECO:0000313" key="3">
    <source>
        <dbReference type="Proteomes" id="UP000886520"/>
    </source>
</evidence>
<organism evidence="2 3">
    <name type="scientific">Adiantum capillus-veneris</name>
    <name type="common">Maidenhair fern</name>
    <dbReference type="NCBI Taxonomy" id="13818"/>
    <lineage>
        <taxon>Eukaryota</taxon>
        <taxon>Viridiplantae</taxon>
        <taxon>Streptophyta</taxon>
        <taxon>Embryophyta</taxon>
        <taxon>Tracheophyta</taxon>
        <taxon>Polypodiopsida</taxon>
        <taxon>Polypodiidae</taxon>
        <taxon>Polypodiales</taxon>
        <taxon>Pteridineae</taxon>
        <taxon>Pteridaceae</taxon>
        <taxon>Vittarioideae</taxon>
        <taxon>Adiantum</taxon>
    </lineage>
</organism>
<feature type="compositionally biased region" description="Basic and acidic residues" evidence="1">
    <location>
        <begin position="64"/>
        <end position="79"/>
    </location>
</feature>
<dbReference type="Pfam" id="PF03692">
    <property type="entry name" value="CxxCxxCC"/>
    <property type="match status" value="1"/>
</dbReference>